<gene>
    <name evidence="1" type="ordered locus">PGN_0494</name>
</gene>
<dbReference type="HOGENOM" id="CLU_3156207_0_0_10"/>
<proteinExistence type="predicted"/>
<name>B2RI18_PORG3</name>
<dbReference type="AlphaFoldDB" id="B2RI18"/>
<dbReference type="KEGG" id="pgn:PGN_0494"/>
<organism evidence="1 2">
    <name type="scientific">Porphyromonas gingivalis (strain ATCC 33277 / DSM 20709 / CIP 103683 / JCM 12257 / NCTC 11834 / 2561)</name>
    <dbReference type="NCBI Taxonomy" id="431947"/>
    <lineage>
        <taxon>Bacteria</taxon>
        <taxon>Pseudomonadati</taxon>
        <taxon>Bacteroidota</taxon>
        <taxon>Bacteroidia</taxon>
        <taxon>Bacteroidales</taxon>
        <taxon>Porphyromonadaceae</taxon>
        <taxon>Porphyromonas</taxon>
    </lineage>
</organism>
<evidence type="ECO:0000313" key="2">
    <source>
        <dbReference type="Proteomes" id="UP000008842"/>
    </source>
</evidence>
<dbReference type="Proteomes" id="UP000008842">
    <property type="component" value="Chromosome"/>
</dbReference>
<protein>
    <submittedName>
        <fullName evidence="1">Uncharacterized protein</fullName>
    </submittedName>
</protein>
<accession>B2RI18</accession>
<reference evidence="1 2" key="1">
    <citation type="journal article" date="2008" name="DNA Res.">
        <title>Determination of the genome sequence of Porphyromonas gingivalis strain ATCC 33277 and genomic comparison with strain W83 revealed extensive genome rearrangements in P. gingivalis.</title>
        <authorList>
            <person name="Naito M."/>
            <person name="Hirakawa H."/>
            <person name="Yamashita A."/>
            <person name="Ohara N."/>
            <person name="Shoji M."/>
            <person name="Yukitake H."/>
            <person name="Nakayama K."/>
            <person name="Toh H."/>
            <person name="Yoshimura F."/>
            <person name="Kuhara S."/>
            <person name="Hattori M."/>
            <person name="Hayashi T."/>
            <person name="Nakayama K."/>
        </authorList>
    </citation>
    <scope>NUCLEOTIDE SEQUENCE [LARGE SCALE GENOMIC DNA]</scope>
    <source>
        <strain evidence="2">ATCC 33277 / DSM 20709 / CIP 103683 / JCM 12257 / NCTC 11834 / 2561</strain>
    </source>
</reference>
<evidence type="ECO:0000313" key="1">
    <source>
        <dbReference type="EMBL" id="BAG33013.1"/>
    </source>
</evidence>
<sequence length="48" mass="5832">MVRLFFFSRAKTKNFTLGIFRNMKQVFFRTTSHFHLDHYPQSGEPSDY</sequence>
<dbReference type="EMBL" id="AP009380">
    <property type="protein sequence ID" value="BAG33013.1"/>
    <property type="molecule type" value="Genomic_DNA"/>
</dbReference>